<feature type="transmembrane region" description="Helical" evidence="1">
    <location>
        <begin position="7"/>
        <end position="24"/>
    </location>
</feature>
<keyword evidence="1" id="KW-0812">Transmembrane</keyword>
<protein>
    <submittedName>
        <fullName evidence="2">Uncharacterized protein</fullName>
    </submittedName>
</protein>
<name>H2ERV4_ALIFS</name>
<dbReference type="RefSeq" id="WP_014343727.1">
    <property type="nucleotide sequence ID" value="NC_016853.1"/>
</dbReference>
<geneLocation type="plasmid" evidence="2">
    <name>pES657-44</name>
</geneLocation>
<sequence length="143" mass="16318">MLSIKLRLAGVIFVITMTFCWFYLTKGVWGDYQDLLNHKSEVQLSLITLIFPIGFFGTLLVMLIQFPIAIFYGKKIENIFSDKTMKLSNKICIYSALLGVVSAVAFALYSMKLLDEYGYEYSYELTDITPTGIHLMYIKPPSP</sequence>
<evidence type="ECO:0000256" key="1">
    <source>
        <dbReference type="SAM" id="Phobius"/>
    </source>
</evidence>
<feature type="transmembrane region" description="Helical" evidence="1">
    <location>
        <begin position="91"/>
        <end position="111"/>
    </location>
</feature>
<organism evidence="2">
    <name type="scientific">Aliivibrio fischeri</name>
    <name type="common">Vibrio fischeri</name>
    <dbReference type="NCBI Taxonomy" id="668"/>
    <lineage>
        <taxon>Bacteria</taxon>
        <taxon>Pseudomonadati</taxon>
        <taxon>Pseudomonadota</taxon>
        <taxon>Gammaproteobacteria</taxon>
        <taxon>Vibrionales</taxon>
        <taxon>Vibrionaceae</taxon>
        <taxon>Aliivibrio</taxon>
    </lineage>
</organism>
<dbReference type="AlphaFoldDB" id="H2ERV4"/>
<feature type="transmembrane region" description="Helical" evidence="1">
    <location>
        <begin position="44"/>
        <end position="70"/>
    </location>
</feature>
<reference evidence="2" key="1">
    <citation type="submission" date="2011-11" db="EMBL/GenBank/DDBJ databases">
        <authorList>
            <person name="Summers A.O."/>
            <person name="Wireman J."/>
            <person name="Williams L.E."/>
        </authorList>
    </citation>
    <scope>NUCLEOTIDE SEQUENCE</scope>
    <source>
        <strain evidence="2">ES657</strain>
        <plasmid evidence="2">pES657-44</plasmid>
    </source>
</reference>
<keyword evidence="2" id="KW-0614">Plasmid</keyword>
<evidence type="ECO:0000313" key="2">
    <source>
        <dbReference type="EMBL" id="AEY78121.1"/>
    </source>
</evidence>
<keyword evidence="1" id="KW-0472">Membrane</keyword>
<dbReference type="EMBL" id="JQ031551">
    <property type="protein sequence ID" value="AEY78121.1"/>
    <property type="molecule type" value="Genomic_DNA"/>
</dbReference>
<accession>H2ERV4</accession>
<keyword evidence="1" id="KW-1133">Transmembrane helix</keyword>
<proteinExistence type="predicted"/>